<sequence>MFSRFSRAARRPTSPELITAWERLDAGDVPGALRLLRQADPAPLAEVALVVGRAAGTAGFDDLRTAAATLAAHPDRPQALHDYGYACVERGVSHLAIPALREALRLTGGAAAVLRELVSAYEDEGRHRDAVDALLAHEADLTDWPDHYLLVRNALLSGDLEQARRRYALLRPPDEDLWRGAHDRLERMLRRAACAREVGPLDGADLRGWQFVMGGTVLGALSPYGFDAGMTGRFAWLHDTHGQCLAGLVRLRAVLDAAGVRARSVSLLPDRDSRVLGLAAAEVLGLPAEPFEAGRQDTVVVAYDLGATAGDPQGAALLEQLRERVPGQVLHEHAGCWTDPPPVAADSVTLLHQSAVAPWAGGLRQGADGGVEQGDPDPRPEEEIAASVVAADPEPDEGDGRTPADPVERVAAFVTAVRDTWLRGDRDAVRSAGPVGSSRFL</sequence>
<reference evidence="2 3" key="1">
    <citation type="journal article" date="2019" name="Int. J. Syst. Evol. Microbiol.">
        <title>The Global Catalogue of Microorganisms (GCM) 10K type strain sequencing project: providing services to taxonomists for standard genome sequencing and annotation.</title>
        <authorList>
            <consortium name="The Broad Institute Genomics Platform"/>
            <consortium name="The Broad Institute Genome Sequencing Center for Infectious Disease"/>
            <person name="Wu L."/>
            <person name="Ma J."/>
        </authorList>
    </citation>
    <scope>NUCLEOTIDE SEQUENCE [LARGE SCALE GENOMIC DNA]</scope>
    <source>
        <strain evidence="2 3">JCM 9650</strain>
    </source>
</reference>
<dbReference type="Proteomes" id="UP001501423">
    <property type="component" value="Unassembled WGS sequence"/>
</dbReference>
<dbReference type="EMBL" id="BAAAVA010000005">
    <property type="protein sequence ID" value="GAA2911616.1"/>
    <property type="molecule type" value="Genomic_DNA"/>
</dbReference>
<gene>
    <name evidence="2" type="ORF">GCM10010478_07920</name>
</gene>
<protein>
    <recommendedName>
        <fullName evidence="4">Tetratricopeptide repeat protein</fullName>
    </recommendedName>
</protein>
<feature type="compositionally biased region" description="Gly residues" evidence="1">
    <location>
        <begin position="363"/>
        <end position="372"/>
    </location>
</feature>
<dbReference type="RefSeq" id="WP_346087697.1">
    <property type="nucleotide sequence ID" value="NZ_BAAAVA010000005.1"/>
</dbReference>
<accession>A0ABN3WE86</accession>
<dbReference type="SUPFAM" id="SSF48452">
    <property type="entry name" value="TPR-like"/>
    <property type="match status" value="1"/>
</dbReference>
<dbReference type="InterPro" id="IPR011990">
    <property type="entry name" value="TPR-like_helical_dom_sf"/>
</dbReference>
<evidence type="ECO:0000256" key="1">
    <source>
        <dbReference type="SAM" id="MobiDB-lite"/>
    </source>
</evidence>
<proteinExistence type="predicted"/>
<keyword evidence="3" id="KW-1185">Reference proteome</keyword>
<dbReference type="Gene3D" id="1.25.40.10">
    <property type="entry name" value="Tetratricopeptide repeat domain"/>
    <property type="match status" value="1"/>
</dbReference>
<evidence type="ECO:0000313" key="2">
    <source>
        <dbReference type="EMBL" id="GAA2911616.1"/>
    </source>
</evidence>
<name>A0ABN3WE86_9ACTN</name>
<comment type="caution">
    <text evidence="2">The sequence shown here is derived from an EMBL/GenBank/DDBJ whole genome shotgun (WGS) entry which is preliminary data.</text>
</comment>
<evidence type="ECO:0008006" key="4">
    <source>
        <dbReference type="Google" id="ProtNLM"/>
    </source>
</evidence>
<feature type="region of interest" description="Disordered" evidence="1">
    <location>
        <begin position="361"/>
        <end position="382"/>
    </location>
</feature>
<organism evidence="2 3">
    <name type="scientific">Streptomyces erythrogriseus</name>
    <dbReference type="NCBI Taxonomy" id="284027"/>
    <lineage>
        <taxon>Bacteria</taxon>
        <taxon>Bacillati</taxon>
        <taxon>Actinomycetota</taxon>
        <taxon>Actinomycetes</taxon>
        <taxon>Kitasatosporales</taxon>
        <taxon>Streptomycetaceae</taxon>
        <taxon>Streptomyces</taxon>
        <taxon>Streptomyces griseoincarnatus group</taxon>
    </lineage>
</organism>
<evidence type="ECO:0000313" key="3">
    <source>
        <dbReference type="Proteomes" id="UP001501423"/>
    </source>
</evidence>